<gene>
    <name evidence="3" type="ORF">A3C20_00760</name>
</gene>
<feature type="compositionally biased region" description="Basic and acidic residues" evidence="1">
    <location>
        <begin position="59"/>
        <end position="70"/>
    </location>
</feature>
<name>A0A1F6E8H4_9BACT</name>
<evidence type="ECO:0000256" key="1">
    <source>
        <dbReference type="SAM" id="MobiDB-lite"/>
    </source>
</evidence>
<feature type="chain" id="PRO_5009524077" evidence="2">
    <location>
        <begin position="27"/>
        <end position="1520"/>
    </location>
</feature>
<protein>
    <submittedName>
        <fullName evidence="3">Uncharacterized protein</fullName>
    </submittedName>
</protein>
<reference evidence="3 4" key="1">
    <citation type="journal article" date="2016" name="Nat. Commun.">
        <title>Thousands of microbial genomes shed light on interconnected biogeochemical processes in an aquifer system.</title>
        <authorList>
            <person name="Anantharaman K."/>
            <person name="Brown C.T."/>
            <person name="Hug L.A."/>
            <person name="Sharon I."/>
            <person name="Castelle C.J."/>
            <person name="Probst A.J."/>
            <person name="Thomas B.C."/>
            <person name="Singh A."/>
            <person name="Wilkins M.J."/>
            <person name="Karaoz U."/>
            <person name="Brodie E.L."/>
            <person name="Williams K.H."/>
            <person name="Hubbard S.S."/>
            <person name="Banfield J.F."/>
        </authorList>
    </citation>
    <scope>NUCLEOTIDE SEQUENCE [LARGE SCALE GENOMIC DNA]</scope>
</reference>
<feature type="region of interest" description="Disordered" evidence="1">
    <location>
        <begin position="993"/>
        <end position="1012"/>
    </location>
</feature>
<feature type="region of interest" description="Disordered" evidence="1">
    <location>
        <begin position="32"/>
        <end position="70"/>
    </location>
</feature>
<evidence type="ECO:0000313" key="4">
    <source>
        <dbReference type="Proteomes" id="UP000176914"/>
    </source>
</evidence>
<feature type="region of interest" description="Disordered" evidence="1">
    <location>
        <begin position="1171"/>
        <end position="1191"/>
    </location>
</feature>
<feature type="signal peptide" evidence="2">
    <location>
        <begin position="1"/>
        <end position="26"/>
    </location>
</feature>
<evidence type="ECO:0000256" key="2">
    <source>
        <dbReference type="SAM" id="SignalP"/>
    </source>
</evidence>
<keyword evidence="2" id="KW-0732">Signal</keyword>
<organism evidence="3 4">
    <name type="scientific">Candidatus Kaiserbacteria bacterium RIFCSPHIGHO2_02_FULL_55_25</name>
    <dbReference type="NCBI Taxonomy" id="1798498"/>
    <lineage>
        <taxon>Bacteria</taxon>
        <taxon>Candidatus Kaiseribacteriota</taxon>
    </lineage>
</organism>
<sequence>MCSSRIATTLFASVFLSLASFSLTHAQTVLSMPGESSGSGFSSGPSVNNANEDCPAPDRNNKYDSSKGKQWQEWDNTLKTFRTITNLHGKSCPTTVPGVDGKVEGKCVAQDDCKYAGAVKVPDVPAGDTTGAGGTPNQTGENTPWKPVEQKTPEEINNAFENGTKPLEYMPQQTVSSGNEFQNYLNQSYGITPENTLGEYGYSGFQSGQSILEQTLNPVSSFNSDYLSMQNTSSIFPQSSGVPQGLESPNAGNGYNPGVQYAPPTYQSTGFNPASTNGLALNPSSGSVTPFPTAGNTAAPFPFAPSASDPWAIQTPTPNIPTAPEPQPGNQIANSGVFTAPASTNWAAPTSGSSANAPMLYPYNAANQIAANFAPGQVGQQLALTQTNPADSGGITAQDIANATTPPMFKDGGELAGPAALPVSLNGGWANTGATALTNFDTSSLVSGANDWWVNGPSGCTNIACAVNIGAESPYVAFGPTPEQLGTQTEAGQQFDANGNAVAPPPPPIVASGQAPTWVSTVADGVTGFDAKENSISDKLDVGGVKVAEGNTDTATDARSPTPWDKIVEKPANNSDAFAKLQEGVGSGQVANDSKAADNGAPRAVDEIKKDALAPTATGIATAYNPEAPGERSGGKGLATGGEYDPDAWEVAIRKDIGLATGCGVGGGSVCYALVESPDGKAAIVQVTDNGPLSGRGIPASEYRVVDLNQRVGEYFSGQADSNNVKLDNMKVTLLSGGDYQLGPVTGNESPSDLPYSSRPAGSYIDQQPLQNASYYGGDVANTSVNMNGGWADNGTIADWNAGFAAVPPTLAAEYNGTVADWNAGFASVPATLATEQNGSVDDWNAGYAAVPAPLAPEFNGTAADWNAGFAAVPAPLAAEYNGTIADWNAGYAAVPQPLAAEHNGTVEDWYAGFGAVPPTLAAEQNGTVADWNAGFAAVPDAQPTVSVPGEMKISDVPPSGTDKPVDEVRLPPPRPEITVNDVPLPTSRPAVAVNDVPVSGPNQPADEVPLPRSRPEIAVSGIPLPPERPESALLSTTAGAQEAAQQPPLERLANPDAKAWNSIEENSGNAYDTGGQKLVTLTCSGGGGVCGPDQKIAASGSTASGEWIAVPANNAQGIKLGDKVDVQVGDKVIQNVMVADYTPANRNNYVASGELEKSLGGTGRDAALITPSAPEVPLPTPRPQDIDGNGNPIEQAAPVFVQEKEIPLEERIPVPTWRPEIFTAESGKDIEAQVKEATSPQDLAVGGYNQAPPDSLNPAVPTETIIPDKNLAYLDDMAPNDLLVSHEQVAAEIANDQAARTFGDEEATVVAPEAKEPDLSVANLSYLNVGDAPLPVTDEPASVQAPEKKEPLAATAIGEGEAIPLPQSRPDVTGARVQEAVGDAHSALQDVRDSTDQLEKVLKDPNSYLNNFKRAGDGVLESLKESRPVLQEAKQAALDAGDQKLADKIQTSINRVNTSIARINSARNQIDSGIKEALNDPIKGWVGRAYIEQVAMERLRNNPKLDAGLARLRGIWIQR</sequence>
<feature type="region of interest" description="Disordered" evidence="1">
    <location>
        <begin position="955"/>
        <end position="987"/>
    </location>
</feature>
<proteinExistence type="predicted"/>
<comment type="caution">
    <text evidence="3">The sequence shown here is derived from an EMBL/GenBank/DDBJ whole genome shotgun (WGS) entry which is preliminary data.</text>
</comment>
<dbReference type="EMBL" id="MFLL01000011">
    <property type="protein sequence ID" value="OGG69482.1"/>
    <property type="molecule type" value="Genomic_DNA"/>
</dbReference>
<feature type="region of interest" description="Disordered" evidence="1">
    <location>
        <begin position="620"/>
        <end position="641"/>
    </location>
</feature>
<accession>A0A1F6E8H4</accession>
<feature type="region of interest" description="Disordered" evidence="1">
    <location>
        <begin position="125"/>
        <end position="148"/>
    </location>
</feature>
<dbReference type="Proteomes" id="UP000176914">
    <property type="component" value="Unassembled WGS sequence"/>
</dbReference>
<feature type="compositionally biased region" description="Low complexity" evidence="1">
    <location>
        <begin position="32"/>
        <end position="46"/>
    </location>
</feature>
<evidence type="ECO:0000313" key="3">
    <source>
        <dbReference type="EMBL" id="OGG69482.1"/>
    </source>
</evidence>